<dbReference type="GO" id="GO:0016491">
    <property type="term" value="F:oxidoreductase activity"/>
    <property type="evidence" value="ECO:0007669"/>
    <property type="project" value="UniProtKB-KW"/>
</dbReference>
<sequence>MAAKTYFITGASRGLGLEFVTQLKRAGHIVIATARKPESSEGLQTLVDNKQVYSIALDTTDVKSVEAAVEKVNEIAPNGIDPATILITLRLKVLINNAGIASDRSHTSLTTPPQALLDVFNTNVVGTVLVTQRFVPLLKKKTDRKIFTISSILGSVGLTTYAGTIAPYNVSKAAVNMYIKELSEDLKADKFTILAIHPGWVATDMGGASAPLKAPESISGMLKVFDQATAEDTGSFKDYSGKTLPW</sequence>
<dbReference type="AlphaFoldDB" id="A0A8H7Q6V4"/>
<dbReference type="Pfam" id="PF00106">
    <property type="entry name" value="adh_short"/>
    <property type="match status" value="1"/>
</dbReference>
<gene>
    <name evidence="4" type="ORF">INT44_003280</name>
</gene>
<dbReference type="GO" id="GO:0005737">
    <property type="term" value="C:cytoplasm"/>
    <property type="evidence" value="ECO:0007669"/>
    <property type="project" value="TreeGrafter"/>
</dbReference>
<dbReference type="Gene3D" id="3.40.50.720">
    <property type="entry name" value="NAD(P)-binding Rossmann-like Domain"/>
    <property type="match status" value="1"/>
</dbReference>
<dbReference type="InterPro" id="IPR036291">
    <property type="entry name" value="NAD(P)-bd_dom_sf"/>
</dbReference>
<accession>A0A8H7Q6V4</accession>
<dbReference type="InterPro" id="IPR020904">
    <property type="entry name" value="Sc_DH/Rdtase_CS"/>
</dbReference>
<comment type="similarity">
    <text evidence="1">Belongs to the short-chain dehydrogenases/reductases (SDR) family.</text>
</comment>
<dbReference type="PANTHER" id="PTHR43544">
    <property type="entry name" value="SHORT-CHAIN DEHYDROGENASE/REDUCTASE"/>
    <property type="match status" value="1"/>
</dbReference>
<keyword evidence="5" id="KW-1185">Reference proteome</keyword>
<dbReference type="PROSITE" id="PS00061">
    <property type="entry name" value="ADH_SHORT"/>
    <property type="match status" value="1"/>
</dbReference>
<name>A0A8H7Q6V4_9FUNG</name>
<dbReference type="CDD" id="cd05325">
    <property type="entry name" value="carb_red_sniffer_like_SDR_c"/>
    <property type="match status" value="1"/>
</dbReference>
<organism evidence="4 5">
    <name type="scientific">Umbelopsis vinacea</name>
    <dbReference type="NCBI Taxonomy" id="44442"/>
    <lineage>
        <taxon>Eukaryota</taxon>
        <taxon>Fungi</taxon>
        <taxon>Fungi incertae sedis</taxon>
        <taxon>Mucoromycota</taxon>
        <taxon>Mucoromycotina</taxon>
        <taxon>Umbelopsidomycetes</taxon>
        <taxon>Umbelopsidales</taxon>
        <taxon>Umbelopsidaceae</taxon>
        <taxon>Umbelopsis</taxon>
    </lineage>
</organism>
<evidence type="ECO:0000313" key="4">
    <source>
        <dbReference type="EMBL" id="KAG2187052.1"/>
    </source>
</evidence>
<keyword evidence="3" id="KW-0560">Oxidoreductase</keyword>
<comment type="caution">
    <text evidence="4">The sequence shown here is derived from an EMBL/GenBank/DDBJ whole genome shotgun (WGS) entry which is preliminary data.</text>
</comment>
<dbReference type="SUPFAM" id="SSF51735">
    <property type="entry name" value="NAD(P)-binding Rossmann-fold domains"/>
    <property type="match status" value="1"/>
</dbReference>
<dbReference type="Proteomes" id="UP000612746">
    <property type="component" value="Unassembled WGS sequence"/>
</dbReference>
<evidence type="ECO:0000313" key="5">
    <source>
        <dbReference type="Proteomes" id="UP000612746"/>
    </source>
</evidence>
<evidence type="ECO:0000256" key="3">
    <source>
        <dbReference type="ARBA" id="ARBA00023002"/>
    </source>
</evidence>
<dbReference type="InterPro" id="IPR002347">
    <property type="entry name" value="SDR_fam"/>
</dbReference>
<dbReference type="EMBL" id="JAEPRA010000004">
    <property type="protein sequence ID" value="KAG2187052.1"/>
    <property type="molecule type" value="Genomic_DNA"/>
</dbReference>
<keyword evidence="2" id="KW-0521">NADP</keyword>
<dbReference type="OrthoDB" id="9876299at2759"/>
<dbReference type="PANTHER" id="PTHR43544:SF7">
    <property type="entry name" value="NADB-LER2"/>
    <property type="match status" value="1"/>
</dbReference>
<proteinExistence type="inferred from homology"/>
<evidence type="ECO:0000256" key="1">
    <source>
        <dbReference type="ARBA" id="ARBA00006484"/>
    </source>
</evidence>
<protein>
    <submittedName>
        <fullName evidence="4">Uncharacterized protein</fullName>
    </submittedName>
</protein>
<dbReference type="PRINTS" id="PR00081">
    <property type="entry name" value="GDHRDH"/>
</dbReference>
<dbReference type="InterPro" id="IPR051468">
    <property type="entry name" value="Fungal_SecMetab_SDRs"/>
</dbReference>
<evidence type="ECO:0000256" key="2">
    <source>
        <dbReference type="ARBA" id="ARBA00022857"/>
    </source>
</evidence>
<reference evidence="4" key="1">
    <citation type="submission" date="2020-12" db="EMBL/GenBank/DDBJ databases">
        <title>Metabolic potential, ecology and presence of endohyphal bacteria is reflected in genomic diversity of Mucoromycotina.</title>
        <authorList>
            <person name="Muszewska A."/>
            <person name="Okrasinska A."/>
            <person name="Steczkiewicz K."/>
            <person name="Drgas O."/>
            <person name="Orlowska M."/>
            <person name="Perlinska-Lenart U."/>
            <person name="Aleksandrzak-Piekarczyk T."/>
            <person name="Szatraj K."/>
            <person name="Zielenkiewicz U."/>
            <person name="Pilsyk S."/>
            <person name="Malc E."/>
            <person name="Mieczkowski P."/>
            <person name="Kruszewska J.S."/>
            <person name="Biernat P."/>
            <person name="Pawlowska J."/>
        </authorList>
    </citation>
    <scope>NUCLEOTIDE SEQUENCE</scope>
    <source>
        <strain evidence="4">WA0000051536</strain>
    </source>
</reference>